<evidence type="ECO:0000256" key="1">
    <source>
        <dbReference type="ARBA" id="ARBA00004370"/>
    </source>
</evidence>
<feature type="transmembrane region" description="Helical" evidence="5">
    <location>
        <begin position="153"/>
        <end position="177"/>
    </location>
</feature>
<evidence type="ECO:0000256" key="4">
    <source>
        <dbReference type="ARBA" id="ARBA00023136"/>
    </source>
</evidence>
<protein>
    <submittedName>
        <fullName evidence="7">Sterol desaturase family protein</fullName>
    </submittedName>
</protein>
<gene>
    <name evidence="7" type="ORF">INQ42_11485</name>
</gene>
<feature type="transmembrane region" description="Helical" evidence="5">
    <location>
        <begin position="80"/>
        <end position="100"/>
    </location>
</feature>
<dbReference type="EMBL" id="CP063657">
    <property type="protein sequence ID" value="QOW21831.1"/>
    <property type="molecule type" value="Genomic_DNA"/>
</dbReference>
<evidence type="ECO:0000256" key="2">
    <source>
        <dbReference type="ARBA" id="ARBA00022692"/>
    </source>
</evidence>
<sequence length="286" mass="31495">MNPSDWLMQHEAALRLGSFVAVLGALAIAERIWPARGDTRPARRQLANLGLMLINTGLLRLVFPVLAVAVAMTVHSRGGGLFGLLGLPPWLEIGLTVLVMDAAIYAQHRLLHAVPLLWRMHRVHHSDLGFDVTLGVRFHPLEMAFSMGVKLGLVYLLGAPALGVVAFEILLAAASLFTHADFAFPPRIEQRLRAAVVTPSMHRTHHSVLRHETDSNYGFLLSAWDRIFGSYTPRPLRPEREMPIGLSEWRIPKKLGLPALLLQPFRAAPVGGETPAHFADKEAPDA</sequence>
<dbReference type="InterPro" id="IPR050307">
    <property type="entry name" value="Sterol_Desaturase_Related"/>
</dbReference>
<dbReference type="RefSeq" id="WP_194034387.1">
    <property type="nucleotide sequence ID" value="NZ_CP063657.1"/>
</dbReference>
<dbReference type="Proteomes" id="UP000593932">
    <property type="component" value="Chromosome"/>
</dbReference>
<keyword evidence="4 5" id="KW-0472">Membrane</keyword>
<keyword evidence="2 5" id="KW-0812">Transmembrane</keyword>
<accession>A0A7S6UK84</accession>
<keyword evidence="8" id="KW-1185">Reference proteome</keyword>
<evidence type="ECO:0000256" key="5">
    <source>
        <dbReference type="SAM" id="Phobius"/>
    </source>
</evidence>
<dbReference type="PANTHER" id="PTHR11863">
    <property type="entry name" value="STEROL DESATURASE"/>
    <property type="match status" value="1"/>
</dbReference>
<evidence type="ECO:0000256" key="3">
    <source>
        <dbReference type="ARBA" id="ARBA00022989"/>
    </source>
</evidence>
<evidence type="ECO:0000259" key="6">
    <source>
        <dbReference type="Pfam" id="PF04116"/>
    </source>
</evidence>
<evidence type="ECO:0000313" key="7">
    <source>
        <dbReference type="EMBL" id="QOW21831.1"/>
    </source>
</evidence>
<feature type="domain" description="Fatty acid hydroxylase" evidence="6">
    <location>
        <begin position="95"/>
        <end position="230"/>
    </location>
</feature>
<evidence type="ECO:0000313" key="8">
    <source>
        <dbReference type="Proteomes" id="UP000593932"/>
    </source>
</evidence>
<feature type="transmembrane region" description="Helical" evidence="5">
    <location>
        <begin position="12"/>
        <end position="29"/>
    </location>
</feature>
<organism evidence="7 8">
    <name type="scientific">Novilysobacter avium</name>
    <dbReference type="NCBI Taxonomy" id="2781023"/>
    <lineage>
        <taxon>Bacteria</taxon>
        <taxon>Pseudomonadati</taxon>
        <taxon>Pseudomonadota</taxon>
        <taxon>Gammaproteobacteria</taxon>
        <taxon>Lysobacterales</taxon>
        <taxon>Lysobacteraceae</taxon>
        <taxon>Novilysobacter</taxon>
    </lineage>
</organism>
<feature type="transmembrane region" description="Helical" evidence="5">
    <location>
        <begin position="49"/>
        <end position="74"/>
    </location>
</feature>
<keyword evidence="3 5" id="KW-1133">Transmembrane helix</keyword>
<name>A0A7S6UK84_9GAMM</name>
<comment type="subcellular location">
    <subcellularLocation>
        <location evidence="1">Membrane</location>
    </subcellularLocation>
</comment>
<reference evidence="7 8" key="1">
    <citation type="submission" date="2020-10" db="EMBL/GenBank/DDBJ databases">
        <title>complete genome sequencing of Lysobacter sp. H23M41.</title>
        <authorList>
            <person name="Bae J.-W."/>
            <person name="Lee S.-Y."/>
        </authorList>
    </citation>
    <scope>NUCLEOTIDE SEQUENCE [LARGE SCALE GENOMIC DNA]</scope>
    <source>
        <strain evidence="7 8">H23M41</strain>
    </source>
</reference>
<dbReference type="Pfam" id="PF04116">
    <property type="entry name" value="FA_hydroxylase"/>
    <property type="match status" value="1"/>
</dbReference>
<proteinExistence type="predicted"/>
<dbReference type="InterPro" id="IPR006694">
    <property type="entry name" value="Fatty_acid_hydroxylase"/>
</dbReference>